<dbReference type="Proteomes" id="UP000814033">
    <property type="component" value="Unassembled WGS sequence"/>
</dbReference>
<name>A0ACB8SCA5_9AGAM</name>
<evidence type="ECO:0000313" key="2">
    <source>
        <dbReference type="Proteomes" id="UP000814033"/>
    </source>
</evidence>
<comment type="caution">
    <text evidence="1">The sequence shown here is derived from an EMBL/GenBank/DDBJ whole genome shotgun (WGS) entry which is preliminary data.</text>
</comment>
<proteinExistence type="predicted"/>
<gene>
    <name evidence="1" type="ORF">FA95DRAFT_1480124</name>
</gene>
<keyword evidence="2" id="KW-1185">Reference proteome</keyword>
<reference evidence="1" key="1">
    <citation type="submission" date="2021-02" db="EMBL/GenBank/DDBJ databases">
        <authorList>
            <consortium name="DOE Joint Genome Institute"/>
            <person name="Ahrendt S."/>
            <person name="Looney B.P."/>
            <person name="Miyauchi S."/>
            <person name="Morin E."/>
            <person name="Drula E."/>
            <person name="Courty P.E."/>
            <person name="Chicoki N."/>
            <person name="Fauchery L."/>
            <person name="Kohler A."/>
            <person name="Kuo A."/>
            <person name="Labutti K."/>
            <person name="Pangilinan J."/>
            <person name="Lipzen A."/>
            <person name="Riley R."/>
            <person name="Andreopoulos W."/>
            <person name="He G."/>
            <person name="Johnson J."/>
            <person name="Barry K.W."/>
            <person name="Grigoriev I.V."/>
            <person name="Nagy L."/>
            <person name="Hibbett D."/>
            <person name="Henrissat B."/>
            <person name="Matheny P.B."/>
            <person name="Labbe J."/>
            <person name="Martin F."/>
        </authorList>
    </citation>
    <scope>NUCLEOTIDE SEQUENCE</scope>
    <source>
        <strain evidence="1">FP105234-sp</strain>
    </source>
</reference>
<sequence length="349" mass="36771">MLGLGVGTAGGMKGLNSGWQVWGGNSTAPKRNASASSAPGGVDASAADATFGTTIAGTWRSSSGSWEEAGGSPQKREVGSLEPLSLHHARQRQVSSGQATAFSTPRMDERSGAAKPAFSPQRYDTSLNKDSQTPIRFPSSVSPKSGGFAASSAFGQPTHQNPNLAYEPMTPSSVVENELSLGIRGMAVEDEYSAPHSTAPYRAQAPASQQASSVPTAPSIRVPSNMQQPRGPYNAYSPSDYAAYYQGPPSVREPYVDYSYPYDAYRATPDPAVYAASTVSAGTSPASLYPSAGLYYDYSGPARPPGSQYFYPSQPMVYGPPSHSPMMTPQLAVHIPPSLNDKKRELQVG</sequence>
<evidence type="ECO:0000313" key="1">
    <source>
        <dbReference type="EMBL" id="KAI0054095.1"/>
    </source>
</evidence>
<protein>
    <submittedName>
        <fullName evidence="1">Uncharacterized protein</fullName>
    </submittedName>
</protein>
<accession>A0ACB8SCA5</accession>
<organism evidence="1 2">
    <name type="scientific">Auriscalpium vulgare</name>
    <dbReference type="NCBI Taxonomy" id="40419"/>
    <lineage>
        <taxon>Eukaryota</taxon>
        <taxon>Fungi</taxon>
        <taxon>Dikarya</taxon>
        <taxon>Basidiomycota</taxon>
        <taxon>Agaricomycotina</taxon>
        <taxon>Agaricomycetes</taxon>
        <taxon>Russulales</taxon>
        <taxon>Auriscalpiaceae</taxon>
        <taxon>Auriscalpium</taxon>
    </lineage>
</organism>
<dbReference type="EMBL" id="MU275838">
    <property type="protein sequence ID" value="KAI0054095.1"/>
    <property type="molecule type" value="Genomic_DNA"/>
</dbReference>
<reference evidence="1" key="2">
    <citation type="journal article" date="2022" name="New Phytol.">
        <title>Evolutionary transition to the ectomycorrhizal habit in the genomes of a hyperdiverse lineage of mushroom-forming fungi.</title>
        <authorList>
            <person name="Looney B."/>
            <person name="Miyauchi S."/>
            <person name="Morin E."/>
            <person name="Drula E."/>
            <person name="Courty P.E."/>
            <person name="Kohler A."/>
            <person name="Kuo A."/>
            <person name="LaButti K."/>
            <person name="Pangilinan J."/>
            <person name="Lipzen A."/>
            <person name="Riley R."/>
            <person name="Andreopoulos W."/>
            <person name="He G."/>
            <person name="Johnson J."/>
            <person name="Nolan M."/>
            <person name="Tritt A."/>
            <person name="Barry K.W."/>
            <person name="Grigoriev I.V."/>
            <person name="Nagy L.G."/>
            <person name="Hibbett D."/>
            <person name="Henrissat B."/>
            <person name="Matheny P.B."/>
            <person name="Labbe J."/>
            <person name="Martin F.M."/>
        </authorList>
    </citation>
    <scope>NUCLEOTIDE SEQUENCE</scope>
    <source>
        <strain evidence="1">FP105234-sp</strain>
    </source>
</reference>